<dbReference type="AlphaFoldDB" id="A0A192B1M9"/>
<dbReference type="SUPFAM" id="SSF103473">
    <property type="entry name" value="MFS general substrate transporter"/>
    <property type="match status" value="1"/>
</dbReference>
<accession>A0A192B1M9</accession>
<evidence type="ECO:0000313" key="2">
    <source>
        <dbReference type="EMBL" id="ANJ87239.1"/>
    </source>
</evidence>
<proteinExistence type="predicted"/>
<name>A0A192B1M9_9BURK</name>
<feature type="transmembrane region" description="Helical" evidence="1">
    <location>
        <begin position="12"/>
        <end position="33"/>
    </location>
</feature>
<protein>
    <recommendedName>
        <fullName evidence="4">Major facilitator superfamily (MFS) profile domain-containing protein</fullName>
    </recommendedName>
</protein>
<evidence type="ECO:0008006" key="4">
    <source>
        <dbReference type="Google" id="ProtNLM"/>
    </source>
</evidence>
<gene>
    <name evidence="2" type="ORF">MB84_31310</name>
</gene>
<organism evidence="2 3">
    <name type="scientific">Pandoraea oxalativorans</name>
    <dbReference type="NCBI Taxonomy" id="573737"/>
    <lineage>
        <taxon>Bacteria</taxon>
        <taxon>Pseudomonadati</taxon>
        <taxon>Pseudomonadota</taxon>
        <taxon>Betaproteobacteria</taxon>
        <taxon>Burkholderiales</taxon>
        <taxon>Burkholderiaceae</taxon>
        <taxon>Pandoraea</taxon>
    </lineage>
</organism>
<keyword evidence="3" id="KW-1185">Reference proteome</keyword>
<reference evidence="2" key="1">
    <citation type="submission" date="2016-06" db="EMBL/GenBank/DDBJ databases">
        <title>Pandoraea oxalativorans DSM 23570 Genome Sequencing.</title>
        <authorList>
            <person name="Ee R."/>
            <person name="Lim Y.-L."/>
            <person name="Yong D."/>
            <person name="Yin W.-F."/>
            <person name="Chan K.-G."/>
        </authorList>
    </citation>
    <scope>NUCLEOTIDE SEQUENCE</scope>
    <source>
        <strain evidence="2">DSM 23570</strain>
    </source>
</reference>
<dbReference type="EMBL" id="CP011253">
    <property type="protein sequence ID" value="ANJ87239.1"/>
    <property type="molecule type" value="Genomic_DNA"/>
</dbReference>
<feature type="transmembrane region" description="Helical" evidence="1">
    <location>
        <begin position="54"/>
        <end position="71"/>
    </location>
</feature>
<keyword evidence="1" id="KW-0812">Transmembrane</keyword>
<dbReference type="Proteomes" id="UP000035050">
    <property type="component" value="Chromosome"/>
</dbReference>
<evidence type="ECO:0000256" key="1">
    <source>
        <dbReference type="SAM" id="Phobius"/>
    </source>
</evidence>
<keyword evidence="1" id="KW-1133">Transmembrane helix</keyword>
<keyword evidence="1" id="KW-0472">Membrane</keyword>
<evidence type="ECO:0000313" key="3">
    <source>
        <dbReference type="Proteomes" id="UP000035050"/>
    </source>
</evidence>
<dbReference type="KEGG" id="pox:MB84_31310"/>
<feature type="transmembrane region" description="Helical" evidence="1">
    <location>
        <begin position="77"/>
        <end position="96"/>
    </location>
</feature>
<dbReference type="Gene3D" id="1.20.1250.20">
    <property type="entry name" value="MFS general substrate transporter like domains"/>
    <property type="match status" value="1"/>
</dbReference>
<dbReference type="InterPro" id="IPR036259">
    <property type="entry name" value="MFS_trans_sf"/>
</dbReference>
<sequence length="105" mass="11290">MVFAQTEVPVFAMLSLWIGNGFGYGLGVMLVMLMFQQYCPREVLGTVTSTGRSLQLLLMIIAPLLGGALSNVTSIEFVFLCSGMTAIGLGIFTRMVPISRTPSAH</sequence>